<comment type="caution">
    <text evidence="1">The sequence shown here is derived from an EMBL/GenBank/DDBJ whole genome shotgun (WGS) entry which is preliminary data.</text>
</comment>
<organism evidence="1 2">
    <name type="scientific">Marinomonas ostreistagni</name>
    <dbReference type="NCBI Taxonomy" id="359209"/>
    <lineage>
        <taxon>Bacteria</taxon>
        <taxon>Pseudomonadati</taxon>
        <taxon>Pseudomonadota</taxon>
        <taxon>Gammaproteobacteria</taxon>
        <taxon>Oceanospirillales</taxon>
        <taxon>Oceanospirillaceae</taxon>
        <taxon>Marinomonas</taxon>
    </lineage>
</organism>
<dbReference type="Proteomes" id="UP000598488">
    <property type="component" value="Unassembled WGS sequence"/>
</dbReference>
<dbReference type="RefSeq" id="WP_199462392.1">
    <property type="nucleotide sequence ID" value="NZ_JAEMUH010000007.1"/>
</dbReference>
<reference evidence="1 2" key="1">
    <citation type="submission" date="2020-12" db="EMBL/GenBank/DDBJ databases">
        <title>Comparative genome analysis of fungal antagonists Marinomonas ostreistagni 398 and M. spartinae 468.</title>
        <authorList>
            <person name="Fields J.L."/>
            <person name="Mavrodi O.V."/>
            <person name="Biber P.D."/>
            <person name="Indest K.J."/>
            <person name="Mavrodi D.V."/>
        </authorList>
    </citation>
    <scope>NUCLEOTIDE SEQUENCE [LARGE SCALE GENOMIC DNA]</scope>
    <source>
        <strain evidence="1 2">USM7</strain>
    </source>
</reference>
<protein>
    <submittedName>
        <fullName evidence="1">Uncharacterized protein</fullName>
    </submittedName>
</protein>
<gene>
    <name evidence="1" type="ORF">JHD44_08815</name>
</gene>
<name>A0ABS0ZAU5_9GAMM</name>
<proteinExistence type="predicted"/>
<keyword evidence="2" id="KW-1185">Reference proteome</keyword>
<evidence type="ECO:0000313" key="2">
    <source>
        <dbReference type="Proteomes" id="UP000598488"/>
    </source>
</evidence>
<dbReference type="EMBL" id="JAEMUH010000007">
    <property type="protein sequence ID" value="MBJ7550781.1"/>
    <property type="molecule type" value="Genomic_DNA"/>
</dbReference>
<sequence length="250" mass="28555">MTTENQEFTPMTNPATDTAQDMFTTVLHERLASGALEQAITKRVDKLIEETADDLFRSYGEVGKALKEKLSASIMPQIESLEDLPVYHDFVMNRLKLAAQNFYDTRLADVVDAELKEIMTELPEEITMSWLVKQVVKSARSYDEEPEGEITLIIEDMFDWTDTSKKVYISKEESADRRACDLELHLSLDKESGKWKILGIRSDGETEPRLCAGPLYSFEKMLFNVYAMKGLIDLDQGSDADDYETSWSEY</sequence>
<evidence type="ECO:0000313" key="1">
    <source>
        <dbReference type="EMBL" id="MBJ7550781.1"/>
    </source>
</evidence>
<accession>A0ABS0ZAU5</accession>